<dbReference type="GO" id="GO:0033260">
    <property type="term" value="P:nuclear DNA replication"/>
    <property type="evidence" value="ECO:0007669"/>
    <property type="project" value="TreeGrafter"/>
</dbReference>
<protein>
    <submittedName>
        <fullName evidence="6">Uncharacterized protein</fullName>
    </submittedName>
</protein>
<dbReference type="EMBL" id="CAJGYM010000059">
    <property type="protein sequence ID" value="CAD6195739.1"/>
    <property type="molecule type" value="Genomic_DNA"/>
</dbReference>
<evidence type="ECO:0000256" key="5">
    <source>
        <dbReference type="SAM" id="MobiDB-lite"/>
    </source>
</evidence>
<dbReference type="PANTHER" id="PTHR12972">
    <property type="entry name" value="DOWNSTREAM NEIGHBOR OF SON"/>
    <property type="match status" value="1"/>
</dbReference>
<reference evidence="6" key="1">
    <citation type="submission" date="2020-10" db="EMBL/GenBank/DDBJ databases">
        <authorList>
            <person name="Kikuchi T."/>
        </authorList>
    </citation>
    <scope>NUCLEOTIDE SEQUENCE</scope>
    <source>
        <strain evidence="6">NKZ352</strain>
    </source>
</reference>
<evidence type="ECO:0000256" key="2">
    <source>
        <dbReference type="ARBA" id="ARBA00022473"/>
    </source>
</evidence>
<feature type="region of interest" description="Disordered" evidence="5">
    <location>
        <begin position="1"/>
        <end position="36"/>
    </location>
</feature>
<evidence type="ECO:0000256" key="1">
    <source>
        <dbReference type="ARBA" id="ARBA00004123"/>
    </source>
</evidence>
<dbReference type="OrthoDB" id="534063at2759"/>
<evidence type="ECO:0000256" key="4">
    <source>
        <dbReference type="ARBA" id="ARBA00025806"/>
    </source>
</evidence>
<keyword evidence="7" id="KW-1185">Reference proteome</keyword>
<accession>A0A8S1HIH1</accession>
<comment type="similarity">
    <text evidence="4">Belongs to the DONSON family.</text>
</comment>
<dbReference type="AlphaFoldDB" id="A0A8S1HIH1"/>
<organism evidence="6 7">
    <name type="scientific">Caenorhabditis auriculariae</name>
    <dbReference type="NCBI Taxonomy" id="2777116"/>
    <lineage>
        <taxon>Eukaryota</taxon>
        <taxon>Metazoa</taxon>
        <taxon>Ecdysozoa</taxon>
        <taxon>Nematoda</taxon>
        <taxon>Chromadorea</taxon>
        <taxon>Rhabditida</taxon>
        <taxon>Rhabditina</taxon>
        <taxon>Rhabditomorpha</taxon>
        <taxon>Rhabditoidea</taxon>
        <taxon>Rhabditidae</taxon>
        <taxon>Peloderinae</taxon>
        <taxon>Caenorhabditis</taxon>
    </lineage>
</organism>
<evidence type="ECO:0000313" key="7">
    <source>
        <dbReference type="Proteomes" id="UP000835052"/>
    </source>
</evidence>
<dbReference type="InterPro" id="IPR024861">
    <property type="entry name" value="Donson"/>
</dbReference>
<feature type="compositionally biased region" description="Acidic residues" evidence="5">
    <location>
        <begin position="409"/>
        <end position="418"/>
    </location>
</feature>
<name>A0A8S1HIH1_9PELO</name>
<proteinExistence type="inferred from homology"/>
<keyword evidence="2" id="KW-0217">Developmental protein</keyword>
<dbReference type="Proteomes" id="UP000835052">
    <property type="component" value="Unassembled WGS sequence"/>
</dbReference>
<feature type="region of interest" description="Disordered" evidence="5">
    <location>
        <begin position="389"/>
        <end position="423"/>
    </location>
</feature>
<sequence length="583" mass="65459">MSETSPAPYNPCDRIKRHLKRHLKRKSSSSRSLAPIFNAGNKVVDDGLVAALSSPAAETSNPFKKVGSPSKKRKPTQPITFANSVFEWEDSNAQDPFSRQNESFSQGASVLSPEKSECSNSRRSNFSRYRSLDAKALLKECYATDFSELLPNSKKEEVVLEEESVEFPLDLRPGTKLRLTSSKPFPWMKNKKTTGIVAVRITAADRYEGLKHIRDFDPDQPTTNLPRSPLAIFEASSLYWQFPVLPGLSLYPRLSSLLNSVQRVPMTSAIQDSINNQWVECFEQLFMSWKKGDRSNFYVATSSFNVLFTKTSSGDDIDIGEESVSCFQTSGGQKLIALVSHTTSAVREVIRSEGIEYEVIGKPKRLSNVSNNPNSMFSMSNDSMSMMNEESTISNMSEGKENENKPEEEKENSEDENESPTKANQQWLKEIGVSPRNIIKQNVTRQLSLRFKEKKRGDLVFISQGTLVHELTGAFARIPPTLIAASPFLYAQMLSLNKTSHVVQKVGKPTEYVVELDRGPILPHSVELAAAFLRSGDFCSVEQPAGLRVNDRYTNAGMNSWTFRAKDWSFINVHPNRFKWTKS</sequence>
<feature type="region of interest" description="Disordered" evidence="5">
    <location>
        <begin position="95"/>
        <end position="123"/>
    </location>
</feature>
<feature type="compositionally biased region" description="Polar residues" evidence="5">
    <location>
        <begin position="95"/>
        <end position="109"/>
    </location>
</feature>
<comment type="caution">
    <text evidence="6">The sequence shown here is derived from an EMBL/GenBank/DDBJ whole genome shotgun (WGS) entry which is preliminary data.</text>
</comment>
<comment type="subcellular location">
    <subcellularLocation>
        <location evidence="1">Nucleus</location>
    </subcellularLocation>
</comment>
<gene>
    <name evidence="6" type="ORF">CAUJ_LOCUS11658</name>
</gene>
<feature type="compositionally biased region" description="Basic and acidic residues" evidence="5">
    <location>
        <begin position="398"/>
        <end position="408"/>
    </location>
</feature>
<dbReference type="PANTHER" id="PTHR12972:SF0">
    <property type="entry name" value="PROTEIN DOWNSTREAM NEIGHBOR OF SON"/>
    <property type="match status" value="1"/>
</dbReference>
<keyword evidence="3" id="KW-0539">Nucleus</keyword>
<feature type="compositionally biased region" description="Basic residues" evidence="5">
    <location>
        <begin position="15"/>
        <end position="28"/>
    </location>
</feature>
<evidence type="ECO:0000256" key="3">
    <source>
        <dbReference type="ARBA" id="ARBA00023242"/>
    </source>
</evidence>
<dbReference type="GO" id="GO:0005634">
    <property type="term" value="C:nucleus"/>
    <property type="evidence" value="ECO:0007669"/>
    <property type="project" value="UniProtKB-SubCell"/>
</dbReference>
<evidence type="ECO:0000313" key="6">
    <source>
        <dbReference type="EMBL" id="CAD6195739.1"/>
    </source>
</evidence>